<keyword evidence="1" id="KW-0472">Membrane</keyword>
<reference evidence="2 3" key="1">
    <citation type="submission" date="2016-03" db="EMBL/GenBank/DDBJ databases">
        <title>Draft Genome Sequence of the Strain BR 10245 (Bradyrhizobium sp.) isolated from nodules of Centrolobium paraense.</title>
        <authorList>
            <person name="Simoes-Araujo J.L.Sr."/>
            <person name="Barauna A.C."/>
            <person name="Silva K."/>
            <person name="Zilli J.E."/>
        </authorList>
    </citation>
    <scope>NUCLEOTIDE SEQUENCE [LARGE SCALE GENOMIC DNA]</scope>
    <source>
        <strain evidence="2 3">BR 10245</strain>
    </source>
</reference>
<comment type="caution">
    <text evidence="2">The sequence shown here is derived from an EMBL/GenBank/DDBJ whole genome shotgun (WGS) entry which is preliminary data.</text>
</comment>
<accession>A0A176Z3Y1</accession>
<feature type="transmembrane region" description="Helical" evidence="1">
    <location>
        <begin position="12"/>
        <end position="30"/>
    </location>
</feature>
<proteinExistence type="predicted"/>
<protein>
    <submittedName>
        <fullName evidence="2">Uncharacterized protein</fullName>
    </submittedName>
</protein>
<keyword evidence="3" id="KW-1185">Reference proteome</keyword>
<evidence type="ECO:0000256" key="1">
    <source>
        <dbReference type="SAM" id="Phobius"/>
    </source>
</evidence>
<evidence type="ECO:0000313" key="3">
    <source>
        <dbReference type="Proteomes" id="UP000076959"/>
    </source>
</evidence>
<keyword evidence="1" id="KW-0812">Transmembrane</keyword>
<keyword evidence="1" id="KW-1133">Transmembrane helix</keyword>
<sequence>MVQEVANAKCKEERILVLLIIASGVAGLFLGRFLRAYALIPATTLIMVPAWYLGLEHGFARGVMAFVISAVVMQLLFCASLVAYLVIENLSLIDSVQSEASPPLPETRAAF</sequence>
<dbReference type="OrthoDB" id="8243879at2"/>
<feature type="transmembrane region" description="Helical" evidence="1">
    <location>
        <begin position="62"/>
        <end position="87"/>
    </location>
</feature>
<evidence type="ECO:0000313" key="2">
    <source>
        <dbReference type="EMBL" id="OAF15431.1"/>
    </source>
</evidence>
<dbReference type="RefSeq" id="WP_063696362.1">
    <property type="nucleotide sequence ID" value="NZ_LUUB01000022.1"/>
</dbReference>
<dbReference type="EMBL" id="LUUB01000022">
    <property type="protein sequence ID" value="OAF15431.1"/>
    <property type="molecule type" value="Genomic_DNA"/>
</dbReference>
<organism evidence="2 3">
    <name type="scientific">Bradyrhizobium centrolobii</name>
    <dbReference type="NCBI Taxonomy" id="1505087"/>
    <lineage>
        <taxon>Bacteria</taxon>
        <taxon>Pseudomonadati</taxon>
        <taxon>Pseudomonadota</taxon>
        <taxon>Alphaproteobacteria</taxon>
        <taxon>Hyphomicrobiales</taxon>
        <taxon>Nitrobacteraceae</taxon>
        <taxon>Bradyrhizobium</taxon>
    </lineage>
</organism>
<gene>
    <name evidence="2" type="ORF">AYJ54_39305</name>
</gene>
<dbReference type="AlphaFoldDB" id="A0A176Z3Y1"/>
<feature type="transmembrane region" description="Helical" evidence="1">
    <location>
        <begin position="36"/>
        <end position="55"/>
    </location>
</feature>
<dbReference type="Proteomes" id="UP000076959">
    <property type="component" value="Unassembled WGS sequence"/>
</dbReference>
<name>A0A176Z3Y1_9BRAD</name>